<dbReference type="RefSeq" id="WP_140011662.1">
    <property type="nucleotide sequence ID" value="NZ_JBHMDG010000009.1"/>
</dbReference>
<dbReference type="SMART" id="SM00642">
    <property type="entry name" value="Aamy"/>
    <property type="match status" value="1"/>
</dbReference>
<sequence>MSGLKRRRRETFLLRLERWWPDLLAGVAAAYDDPERVAVRLVEVAARAYADRPRDLHRLDEERLLRPDRVQGPDQVGYAAYTERFSPDGTLSGLAGRIDHLRGLGVTYLHLMPLLLPRDGDNDGGYAVADYRAVRPDLGTVDDLRELATTLRGHGISLVVDLVLNHVAREHPWAVAARAGDATYRDYFHVFPDRELPDRYEETLPEVFPDFAPGSFTFDDELDAWVWTTFNSWQWDLDWSNPAVLAELAQVVVDLANLGVEVLRLDAIAFLWKRLGTDSQNQPEVHAITQALRAVARMAAPATLFKAEAIVGPRDLVPYLGVGPHVGRVSDLAYHNSLMVQVWSMLATGDVRLARQALGALPPTPPSGTWITYLRCHDDIGWAIDDGDAAAVGVTGAGHRGFLADWYAGDFPGSWAEGLVFQHNPETGDRRISGMAASLAGLGPGRPDPDEAHARLFLAHALVAGWGGVPVIWSGDELALPNDPAWAQEPGHAGDNRWAHRPRVADADLARRDEPGTDAARVYAGLAHLMRVRATLPQLHASAPVSVLPDGDDGVLAVVRRHASGTFVGLYNVTGEWRALPHHRLVEVGVEHPHEALGGVTPTPGDDGLLWLPPYAAWWVVDAPTS</sequence>
<dbReference type="Gene3D" id="3.20.20.80">
    <property type="entry name" value="Glycosidases"/>
    <property type="match status" value="1"/>
</dbReference>
<dbReference type="PANTHER" id="PTHR10357:SF213">
    <property type="entry name" value="ALPHA AMYLASE CATALYTIC REGION"/>
    <property type="match status" value="1"/>
</dbReference>
<dbReference type="PANTHER" id="PTHR10357">
    <property type="entry name" value="ALPHA-AMYLASE FAMILY MEMBER"/>
    <property type="match status" value="1"/>
</dbReference>
<comment type="caution">
    <text evidence="2">The sequence shown here is derived from an EMBL/GenBank/DDBJ whole genome shotgun (WGS) entry which is preliminary data.</text>
</comment>
<dbReference type="Gene3D" id="1.10.1740.10">
    <property type="match status" value="1"/>
</dbReference>
<dbReference type="InterPro" id="IPR045857">
    <property type="entry name" value="O16G_dom_2"/>
</dbReference>
<dbReference type="InterPro" id="IPR044077">
    <property type="entry name" value="Amylosucrase"/>
</dbReference>
<dbReference type="EMBL" id="JBHMDG010000009">
    <property type="protein sequence ID" value="MFB9312836.1"/>
    <property type="molecule type" value="Genomic_DNA"/>
</dbReference>
<dbReference type="InterPro" id="IPR017853">
    <property type="entry name" value="GH"/>
</dbReference>
<dbReference type="Pfam" id="PF22582">
    <property type="entry name" value="Amylosucrase_C-like"/>
    <property type="match status" value="1"/>
</dbReference>
<gene>
    <name evidence="2" type="ORF">ACFFRI_07245</name>
</gene>
<evidence type="ECO:0000259" key="1">
    <source>
        <dbReference type="SMART" id="SM00642"/>
    </source>
</evidence>
<dbReference type="InterPro" id="IPR013780">
    <property type="entry name" value="Glyco_hydro_b"/>
</dbReference>
<keyword evidence="3" id="KW-1185">Reference proteome</keyword>
<dbReference type="Proteomes" id="UP001589750">
    <property type="component" value="Unassembled WGS sequence"/>
</dbReference>
<feature type="domain" description="Glycosyl hydrolase family 13 catalytic" evidence="1">
    <location>
        <begin position="79"/>
        <end position="511"/>
    </location>
</feature>
<dbReference type="Gene3D" id="3.90.400.10">
    <property type="entry name" value="Oligo-1,6-glucosidase, Domain 2"/>
    <property type="match status" value="1"/>
</dbReference>
<evidence type="ECO:0000313" key="2">
    <source>
        <dbReference type="EMBL" id="MFB9312836.1"/>
    </source>
</evidence>
<evidence type="ECO:0000313" key="3">
    <source>
        <dbReference type="Proteomes" id="UP001589750"/>
    </source>
</evidence>
<dbReference type="Gene3D" id="2.60.40.1180">
    <property type="entry name" value="Golgi alpha-mannosidase II"/>
    <property type="match status" value="1"/>
</dbReference>
<name>A0ABV5K7W0_9ACTN</name>
<dbReference type="InterPro" id="IPR055218">
    <property type="entry name" value="Amylosucrase_C"/>
</dbReference>
<accession>A0ABV5K7W0</accession>
<dbReference type="SUPFAM" id="SSF51445">
    <property type="entry name" value="(Trans)glycosidases"/>
    <property type="match status" value="1"/>
</dbReference>
<organism evidence="2 3">
    <name type="scientific">Nocardioides plantarum</name>
    <dbReference type="NCBI Taxonomy" id="29299"/>
    <lineage>
        <taxon>Bacteria</taxon>
        <taxon>Bacillati</taxon>
        <taxon>Actinomycetota</taxon>
        <taxon>Actinomycetes</taxon>
        <taxon>Propionibacteriales</taxon>
        <taxon>Nocardioidaceae</taxon>
        <taxon>Nocardioides</taxon>
    </lineage>
</organism>
<proteinExistence type="predicted"/>
<protein>
    <submittedName>
        <fullName evidence="2">Alpha-amylase family protein</fullName>
    </submittedName>
</protein>
<dbReference type="InterPro" id="IPR006047">
    <property type="entry name" value="GH13_cat_dom"/>
</dbReference>
<dbReference type="Pfam" id="PF00128">
    <property type="entry name" value="Alpha-amylase"/>
    <property type="match status" value="1"/>
</dbReference>
<dbReference type="CDD" id="cd11324">
    <property type="entry name" value="AmyAc_Amylosucrase"/>
    <property type="match status" value="1"/>
</dbReference>
<reference evidence="2 3" key="1">
    <citation type="submission" date="2024-09" db="EMBL/GenBank/DDBJ databases">
        <authorList>
            <person name="Sun Q."/>
            <person name="Mori K."/>
        </authorList>
    </citation>
    <scope>NUCLEOTIDE SEQUENCE [LARGE SCALE GENOMIC DNA]</scope>
    <source>
        <strain evidence="2 3">JCM 9626</strain>
    </source>
</reference>